<dbReference type="FunFam" id="2.60.40.10:FF:000495">
    <property type="entry name" value="Periplasmic beta-glucosidase"/>
    <property type="match status" value="1"/>
</dbReference>
<comment type="similarity">
    <text evidence="1">Belongs to the glycosyl hydrolase 3 family.</text>
</comment>
<dbReference type="SMART" id="SM01217">
    <property type="entry name" value="Fn3_like"/>
    <property type="match status" value="1"/>
</dbReference>
<keyword evidence="2" id="KW-0378">Hydrolase</keyword>
<evidence type="ECO:0000256" key="4">
    <source>
        <dbReference type="ARBA" id="ARBA00074219"/>
    </source>
</evidence>
<protein>
    <recommendedName>
        <fullName evidence="4">Exo-alpha-(1-&gt;6)-L-arabinopyranosidase</fullName>
    </recommendedName>
</protein>
<evidence type="ECO:0000259" key="5">
    <source>
        <dbReference type="SMART" id="SM01217"/>
    </source>
</evidence>
<sequence length="343" mass="37406">MHSTHPYALDWEDSHLPAILWTVPGGEPTRRAVAEVLFGEQSPAGRLPQTWYRSDSDVTTEPDRDTVAGEWTYMYTRRKPLYAFGHGLTYTSFSYGPLRLSETQLRDDEAVVASIEVRNTGFRKCAEVVQLYTRQLSSAVDQPNKQLRDFQKITLSAQAGRTVNFLLRASDLAFWDVRTHGWVVEAGPHEVCVGRSSEDLVGVATITVHGTTLDGRKLADGPVPASSADLSAGIAIVDTDTDGRPVMSPLRPEAWLGFRRCSTTGAQSWAVVATNTGGRAVTVRLHADSPDGPVLSLLAIPPTVDRRSVTLTAGLPSLPERCDLFVVFADTGLRLTTITFATP</sequence>
<dbReference type="Gene3D" id="2.60.120.260">
    <property type="entry name" value="Galactose-binding domain-like"/>
    <property type="match status" value="1"/>
</dbReference>
<proteinExistence type="inferred from homology"/>
<evidence type="ECO:0000256" key="3">
    <source>
        <dbReference type="ARBA" id="ARBA00058905"/>
    </source>
</evidence>
<dbReference type="InterPro" id="IPR026891">
    <property type="entry name" value="Fn3-like"/>
</dbReference>
<dbReference type="SUPFAM" id="SSF52279">
    <property type="entry name" value="Beta-D-glucan exohydrolase, C-terminal domain"/>
    <property type="match status" value="1"/>
</dbReference>
<dbReference type="InterPro" id="IPR036881">
    <property type="entry name" value="Glyco_hydro_3_C_sf"/>
</dbReference>
<name>A0A3E0GVA0_9PSEU</name>
<dbReference type="Gene3D" id="2.60.40.10">
    <property type="entry name" value="Immunoglobulins"/>
    <property type="match status" value="1"/>
</dbReference>
<feature type="domain" description="Fibronectin type III-like" evidence="5">
    <location>
        <begin position="127"/>
        <end position="197"/>
    </location>
</feature>
<dbReference type="EMBL" id="QUNO01000024">
    <property type="protein sequence ID" value="REH29657.1"/>
    <property type="molecule type" value="Genomic_DNA"/>
</dbReference>
<keyword evidence="7" id="KW-1185">Reference proteome</keyword>
<comment type="caution">
    <text evidence="6">The sequence shown here is derived from an EMBL/GenBank/DDBJ whole genome shotgun (WGS) entry which is preliminary data.</text>
</comment>
<dbReference type="InterPro" id="IPR050288">
    <property type="entry name" value="Cellulose_deg_GH3"/>
</dbReference>
<dbReference type="InterPro" id="IPR002772">
    <property type="entry name" value="Glyco_hydro_3_C"/>
</dbReference>
<dbReference type="PANTHER" id="PTHR42715">
    <property type="entry name" value="BETA-GLUCOSIDASE"/>
    <property type="match status" value="1"/>
</dbReference>
<dbReference type="CDD" id="cd04084">
    <property type="entry name" value="CBM6_xylanase-like"/>
    <property type="match status" value="1"/>
</dbReference>
<dbReference type="PANTHER" id="PTHR42715:SF10">
    <property type="entry name" value="BETA-GLUCOSIDASE"/>
    <property type="match status" value="1"/>
</dbReference>
<accession>A0A3E0GVA0</accession>
<evidence type="ECO:0000313" key="7">
    <source>
        <dbReference type="Proteomes" id="UP000256269"/>
    </source>
</evidence>
<dbReference type="GO" id="GO:0008422">
    <property type="term" value="F:beta-glucosidase activity"/>
    <property type="evidence" value="ECO:0007669"/>
    <property type="project" value="UniProtKB-ARBA"/>
</dbReference>
<evidence type="ECO:0000256" key="2">
    <source>
        <dbReference type="ARBA" id="ARBA00022801"/>
    </source>
</evidence>
<dbReference type="AlphaFoldDB" id="A0A3E0GVA0"/>
<evidence type="ECO:0000256" key="1">
    <source>
        <dbReference type="ARBA" id="ARBA00005336"/>
    </source>
</evidence>
<dbReference type="GO" id="GO:0005975">
    <property type="term" value="P:carbohydrate metabolic process"/>
    <property type="evidence" value="ECO:0007669"/>
    <property type="project" value="InterPro"/>
</dbReference>
<dbReference type="Proteomes" id="UP000256269">
    <property type="component" value="Unassembled WGS sequence"/>
</dbReference>
<dbReference type="Pfam" id="PF14310">
    <property type="entry name" value="Fn3-like"/>
    <property type="match status" value="1"/>
</dbReference>
<gene>
    <name evidence="6" type="ORF">BCF44_12484</name>
</gene>
<organism evidence="6 7">
    <name type="scientific">Kutzneria buriramensis</name>
    <dbReference type="NCBI Taxonomy" id="1045776"/>
    <lineage>
        <taxon>Bacteria</taxon>
        <taxon>Bacillati</taxon>
        <taxon>Actinomycetota</taxon>
        <taxon>Actinomycetes</taxon>
        <taxon>Pseudonocardiales</taxon>
        <taxon>Pseudonocardiaceae</taxon>
        <taxon>Kutzneria</taxon>
    </lineage>
</organism>
<dbReference type="Pfam" id="PF01915">
    <property type="entry name" value="Glyco_hydro_3_C"/>
    <property type="match status" value="1"/>
</dbReference>
<comment type="function">
    <text evidence="3">Catalyzes the hydrolysis of a non-reducing terminal alpha-L-arabinopyranosidic linkage in ginsenoside Rb2 (alpha-L-arabinopyranosyl-(1-&gt;6)-alpha-D-glucopyranosyl) to release alpha-D-glucopyranosyl (Rd). It is not able to hydrolyze alpha-L-arabinofuranosyl-(1-&gt;6)-alpha-D-glucopyranosyl (Rc).</text>
</comment>
<reference evidence="6 7" key="1">
    <citation type="submission" date="2018-08" db="EMBL/GenBank/DDBJ databases">
        <title>Genomic Encyclopedia of Archaeal and Bacterial Type Strains, Phase II (KMG-II): from individual species to whole genera.</title>
        <authorList>
            <person name="Goeker M."/>
        </authorList>
    </citation>
    <scope>NUCLEOTIDE SEQUENCE [LARGE SCALE GENOMIC DNA]</scope>
    <source>
        <strain evidence="6 7">DSM 45791</strain>
    </source>
</reference>
<dbReference type="Gene3D" id="3.40.50.1700">
    <property type="entry name" value="Glycoside hydrolase family 3 C-terminal domain"/>
    <property type="match status" value="1"/>
</dbReference>
<evidence type="ECO:0000313" key="6">
    <source>
        <dbReference type="EMBL" id="REH29657.1"/>
    </source>
</evidence>
<dbReference type="InterPro" id="IPR013783">
    <property type="entry name" value="Ig-like_fold"/>
</dbReference>